<evidence type="ECO:0000313" key="3">
    <source>
        <dbReference type="Proteomes" id="UP001057481"/>
    </source>
</evidence>
<feature type="chain" id="PRO_5046427946" evidence="1">
    <location>
        <begin position="24"/>
        <end position="54"/>
    </location>
</feature>
<accession>A0ABT0VJN1</accession>
<comment type="caution">
    <text evidence="2">The sequence shown here is derived from an EMBL/GenBank/DDBJ whole genome shotgun (WGS) entry which is preliminary data.</text>
</comment>
<evidence type="ECO:0000313" key="2">
    <source>
        <dbReference type="EMBL" id="MCM2438036.1"/>
    </source>
</evidence>
<dbReference type="EMBL" id="JAGMVS010000075">
    <property type="protein sequence ID" value="MCM2438036.1"/>
    <property type="molecule type" value="Genomic_DNA"/>
</dbReference>
<keyword evidence="1" id="KW-0732">Signal</keyword>
<feature type="signal peptide" evidence="1">
    <location>
        <begin position="1"/>
        <end position="23"/>
    </location>
</feature>
<organism evidence="2 3">
    <name type="scientific">Periweissella beninensis</name>
    <dbReference type="NCBI Taxonomy" id="504936"/>
    <lineage>
        <taxon>Bacteria</taxon>
        <taxon>Bacillati</taxon>
        <taxon>Bacillota</taxon>
        <taxon>Bacilli</taxon>
        <taxon>Lactobacillales</taxon>
        <taxon>Lactobacillaceae</taxon>
        <taxon>Periweissella</taxon>
    </lineage>
</organism>
<dbReference type="Proteomes" id="UP001057481">
    <property type="component" value="Unassembled WGS sequence"/>
</dbReference>
<protein>
    <submittedName>
        <fullName evidence="2">Uncharacterized protein</fullName>
    </submittedName>
</protein>
<gene>
    <name evidence="2" type="ORF">KAK10_09005</name>
</gene>
<evidence type="ECO:0000256" key="1">
    <source>
        <dbReference type="SAM" id="SignalP"/>
    </source>
</evidence>
<proteinExistence type="predicted"/>
<keyword evidence="3" id="KW-1185">Reference proteome</keyword>
<dbReference type="RefSeq" id="WP_205143945.1">
    <property type="nucleotide sequence ID" value="NZ_JAFBDN010000015.1"/>
</dbReference>
<reference evidence="2" key="1">
    <citation type="submission" date="2021-04" db="EMBL/GenBank/DDBJ databases">
        <title>Taxonomic assessment of Weissella genus.</title>
        <authorList>
            <person name="Fanelli F."/>
            <person name="Chieffi D."/>
            <person name="Dell'Aquila A."/>
            <person name="Gyu-Sung C."/>
            <person name="Franz C.M.A.P."/>
            <person name="Fusco V."/>
        </authorList>
    </citation>
    <scope>NUCLEOTIDE SEQUENCE</scope>
    <source>
        <strain evidence="2">LMG 25373</strain>
    </source>
</reference>
<name>A0ABT0VJN1_9LACO</name>
<sequence length="54" mass="6452">MKYKLILLTLIGSFWMMVGNVHAQNNMWETIDIKQTTLNGEFYNQVSHFRKMTK</sequence>